<dbReference type="GO" id="GO:0016853">
    <property type="term" value="F:isomerase activity"/>
    <property type="evidence" value="ECO:0007669"/>
    <property type="project" value="UniProtKB-KW"/>
</dbReference>
<gene>
    <name evidence="3" type="ORF">G3561_22195</name>
    <name evidence="4" type="ORF">GCE86_07920</name>
</gene>
<sequence length="401" mass="43086">MPIPSVHQPVGGRCRWEAPPPHRLVRRSGGAASGHRRGIPAGDGADRECRYPPSLPGLGVELGHAASLASPAEAITSWVAGRNGSPPGVRVVAFHGCRNGAQWRVGYRPIRCESGAVTKNARDRWPDARAAVHHATQRFTALIRSCPAPTRAMATRAWTVSDTTAHVLSIASLYVSLVDAQADPPPVPGLDAALARTTVDTVSSLNVLVLRHLTERDAEVLCRDLSDAVDHLLRATAHADPGRVVRWLGGASVTIAGLLAHLTNELLIHGWDIARATGRPWPMPEADAALFFDLFFLDMVRHDHGVLIDTGVRQPARHIAVAFQSAYTAPTTTVLADGRLTVAPPGTAADVRITYRPARFNLMLFGRIGMLSAALRRDVVIGGPRPWLLPGFLRVVHMPNA</sequence>
<dbReference type="InterPro" id="IPR024344">
    <property type="entry name" value="MDMPI_metal-binding"/>
</dbReference>
<keyword evidence="3" id="KW-0413">Isomerase</keyword>
<proteinExistence type="predicted"/>
<dbReference type="NCBIfam" id="TIGR03083">
    <property type="entry name" value="maleylpyruvate isomerase family mycothiol-dependent enzyme"/>
    <property type="match status" value="1"/>
</dbReference>
<evidence type="ECO:0000313" key="3">
    <source>
        <dbReference type="EMBL" id="NES30247.1"/>
    </source>
</evidence>
<dbReference type="GO" id="GO:0046872">
    <property type="term" value="F:metal ion binding"/>
    <property type="evidence" value="ECO:0007669"/>
    <property type="project" value="InterPro"/>
</dbReference>
<dbReference type="Gene3D" id="1.20.120.450">
    <property type="entry name" value="dinb family like domain"/>
    <property type="match status" value="1"/>
</dbReference>
<dbReference type="EMBL" id="CP045309">
    <property type="protein sequence ID" value="QGL46988.1"/>
    <property type="molecule type" value="Genomic_DNA"/>
</dbReference>
<dbReference type="Proteomes" id="UP000402241">
    <property type="component" value="Chromosome"/>
</dbReference>
<evidence type="ECO:0000313" key="6">
    <source>
        <dbReference type="Proteomes" id="UP000477779"/>
    </source>
</evidence>
<accession>A0AAJ2ZI18</accession>
<evidence type="ECO:0000313" key="4">
    <source>
        <dbReference type="EMBL" id="QGL46988.1"/>
    </source>
</evidence>
<evidence type="ECO:0000313" key="5">
    <source>
        <dbReference type="Proteomes" id="UP000402241"/>
    </source>
</evidence>
<keyword evidence="5" id="KW-1185">Reference proteome</keyword>
<reference evidence="3 6" key="2">
    <citation type="submission" date="2020-02" db="EMBL/GenBank/DDBJ databases">
        <title>WGS of Micromonospora spp. isolated from hot spring.</title>
        <authorList>
            <person name="Thawai C."/>
        </authorList>
    </citation>
    <scope>NUCLEOTIDE SEQUENCE [LARGE SCALE GENOMIC DNA]</scope>
    <source>
        <strain evidence="3 6">TMS7</strain>
    </source>
</reference>
<dbReference type="Proteomes" id="UP000477779">
    <property type="component" value="Unassembled WGS sequence"/>
</dbReference>
<dbReference type="Pfam" id="PF11716">
    <property type="entry name" value="MDMPI_N"/>
    <property type="match status" value="1"/>
</dbReference>
<dbReference type="AlphaFoldDB" id="A0AAJ2ZI18"/>
<evidence type="ECO:0000259" key="2">
    <source>
        <dbReference type="Pfam" id="PF11716"/>
    </source>
</evidence>
<dbReference type="EMBL" id="JAAHBZ010000010">
    <property type="protein sequence ID" value="NES30247.1"/>
    <property type="molecule type" value="Genomic_DNA"/>
</dbReference>
<reference evidence="4 5" key="1">
    <citation type="submission" date="2019-10" db="EMBL/GenBank/DDBJ databases">
        <title>Genome Sequence of Micromonospora terminaliae DSM 101760.</title>
        <authorList>
            <person name="Guo L."/>
        </authorList>
    </citation>
    <scope>NUCLEOTIDE SEQUENCE [LARGE SCALE GENOMIC DNA]</scope>
    <source>
        <strain evidence="4 5">DSM 101760</strain>
    </source>
</reference>
<dbReference type="InterPro" id="IPR017517">
    <property type="entry name" value="Maleyloyr_isom"/>
</dbReference>
<dbReference type="SUPFAM" id="SSF109854">
    <property type="entry name" value="DinB/YfiT-like putative metalloenzymes"/>
    <property type="match status" value="1"/>
</dbReference>
<dbReference type="InterPro" id="IPR034660">
    <property type="entry name" value="DinB/YfiT-like"/>
</dbReference>
<name>A0AAJ2ZI18_9ACTN</name>
<organism evidence="3 6">
    <name type="scientific">Micromonospora terminaliae</name>
    <dbReference type="NCBI Taxonomy" id="1914461"/>
    <lineage>
        <taxon>Bacteria</taxon>
        <taxon>Bacillati</taxon>
        <taxon>Actinomycetota</taxon>
        <taxon>Actinomycetes</taxon>
        <taxon>Micromonosporales</taxon>
        <taxon>Micromonosporaceae</taxon>
        <taxon>Micromonospora</taxon>
    </lineage>
</organism>
<feature type="region of interest" description="Disordered" evidence="1">
    <location>
        <begin position="1"/>
        <end position="48"/>
    </location>
</feature>
<protein>
    <submittedName>
        <fullName evidence="3">Maleylpyruvate isomerase family mycothiol-dependent enzyme</fullName>
    </submittedName>
</protein>
<feature type="domain" description="Mycothiol-dependent maleylpyruvate isomerase metal-binding" evidence="2">
    <location>
        <begin position="133"/>
        <end position="274"/>
    </location>
</feature>
<evidence type="ECO:0000256" key="1">
    <source>
        <dbReference type="SAM" id="MobiDB-lite"/>
    </source>
</evidence>